<feature type="transmembrane region" description="Helical" evidence="1">
    <location>
        <begin position="14"/>
        <end position="33"/>
    </location>
</feature>
<reference evidence="2 3" key="1">
    <citation type="submission" date="2016-05" db="EMBL/GenBank/DDBJ databases">
        <title>Complete genome sequence of Pseudomonas antarctica PAMC 27494.</title>
        <authorList>
            <person name="Lee J."/>
        </authorList>
    </citation>
    <scope>NUCLEOTIDE SEQUENCE [LARGE SCALE GENOMIC DNA]</scope>
    <source>
        <strain evidence="2 3">PAMC 27494</strain>
    </source>
</reference>
<proteinExistence type="predicted"/>
<feature type="transmembrane region" description="Helical" evidence="1">
    <location>
        <begin position="39"/>
        <end position="60"/>
    </location>
</feature>
<keyword evidence="1" id="KW-0812">Transmembrane</keyword>
<dbReference type="PATRIC" id="fig|219572.3.peg.6001"/>
<keyword evidence="1" id="KW-0472">Membrane</keyword>
<feature type="transmembrane region" description="Helical" evidence="1">
    <location>
        <begin position="226"/>
        <end position="247"/>
    </location>
</feature>
<protein>
    <recommendedName>
        <fullName evidence="4">RING-type E3 ubiquitin transferase</fullName>
    </recommendedName>
</protein>
<feature type="transmembrane region" description="Helical" evidence="1">
    <location>
        <begin position="317"/>
        <end position="337"/>
    </location>
</feature>
<evidence type="ECO:0008006" key="4">
    <source>
        <dbReference type="Google" id="ProtNLM"/>
    </source>
</evidence>
<accession>A0A172Z9K2</accession>
<dbReference type="KEGG" id="panr:A7J50_5851"/>
<sequence length="388" mass="42417">MKTTQVGEVVKKPLWKTLLALALVAGFISLIVYAPNLFIALFFPVGILVGLLASFGPNFYKTEQRLATSQIRSLAMGLVEVRGTVIADKTLLSPVNGTPCVGYVWIVEDGKKDDDGLWSWSRVSGEARCNDFRLQDATGEIRVMAEGIDLFGNKSPDDYELVGSSRRQGEILLVLDLDVMLIGDACEHEGKPVIAQGKQRNAVFGLSQTQDVENTRVLAPLWRAGGFYAAIIGMIGVGIMAMTPAHFAQLHLPGPDTYQQMEPLGPVYRLLAWLYREGGFPIPFMAAFGFFLTLIVVMMATRLVLPQGMRLAVGRVLGAWMGLGMIIGGVVTLLLFVAQVDTLKLFLVWMLILLGTLVFSIFEQRKLGAAYNHFAKRVGKAGFGDEDA</sequence>
<dbReference type="RefSeq" id="WP_064454817.1">
    <property type="nucleotide sequence ID" value="NZ_CP015600.1"/>
</dbReference>
<gene>
    <name evidence="2" type="ORF">A7J50_5851</name>
</gene>
<feature type="transmembrane region" description="Helical" evidence="1">
    <location>
        <begin position="343"/>
        <end position="362"/>
    </location>
</feature>
<evidence type="ECO:0000256" key="1">
    <source>
        <dbReference type="SAM" id="Phobius"/>
    </source>
</evidence>
<name>A0A172Z9K2_9PSED</name>
<organism evidence="2 3">
    <name type="scientific">Pseudomonas antarctica</name>
    <dbReference type="NCBI Taxonomy" id="219572"/>
    <lineage>
        <taxon>Bacteria</taxon>
        <taxon>Pseudomonadati</taxon>
        <taxon>Pseudomonadota</taxon>
        <taxon>Gammaproteobacteria</taxon>
        <taxon>Pseudomonadales</taxon>
        <taxon>Pseudomonadaceae</taxon>
        <taxon>Pseudomonas</taxon>
    </lineage>
</organism>
<evidence type="ECO:0000313" key="3">
    <source>
        <dbReference type="Proteomes" id="UP000077829"/>
    </source>
</evidence>
<dbReference type="EMBL" id="CP015600">
    <property type="protein sequence ID" value="ANF89180.1"/>
    <property type="molecule type" value="Genomic_DNA"/>
</dbReference>
<evidence type="ECO:0000313" key="2">
    <source>
        <dbReference type="EMBL" id="ANF89180.1"/>
    </source>
</evidence>
<dbReference type="Proteomes" id="UP000077829">
    <property type="component" value="Chromosome"/>
</dbReference>
<dbReference type="STRING" id="219572.A7J50_5851"/>
<dbReference type="AlphaFoldDB" id="A0A172Z9K2"/>
<feature type="transmembrane region" description="Helical" evidence="1">
    <location>
        <begin position="280"/>
        <end position="305"/>
    </location>
</feature>
<keyword evidence="1" id="KW-1133">Transmembrane helix</keyword>